<dbReference type="GO" id="GO:0008767">
    <property type="term" value="F:UDP-galactopyranose mutase activity"/>
    <property type="evidence" value="ECO:0007669"/>
    <property type="project" value="UniProtKB-EC"/>
</dbReference>
<organism evidence="2 3">
    <name type="scientific">Streptococcus suis</name>
    <dbReference type="NCBI Taxonomy" id="1307"/>
    <lineage>
        <taxon>Bacteria</taxon>
        <taxon>Bacillati</taxon>
        <taxon>Bacillota</taxon>
        <taxon>Bacilli</taxon>
        <taxon>Lactobacillales</taxon>
        <taxon>Streptococcaceae</taxon>
        <taxon>Streptococcus</taxon>
    </lineage>
</organism>
<evidence type="ECO:0000313" key="3">
    <source>
        <dbReference type="Proteomes" id="UP000071601"/>
    </source>
</evidence>
<reference evidence="2 3" key="1">
    <citation type="submission" date="2016-02" db="EMBL/GenBank/DDBJ databases">
        <authorList>
            <consortium name="Pathogen Informatics"/>
        </authorList>
    </citation>
    <scope>NUCLEOTIDE SEQUENCE [LARGE SCALE GENOMIC DNA]</scope>
    <source>
        <strain evidence="2 3">SS985</strain>
    </source>
</reference>
<dbReference type="SUPFAM" id="SSF54373">
    <property type="entry name" value="FAD-linked reductases, C-terminal domain"/>
    <property type="match status" value="1"/>
</dbReference>
<accession>A0AB33UFF8</accession>
<comment type="caution">
    <text evidence="2">The sequence shown here is derived from an EMBL/GenBank/DDBJ whole genome shotgun (WGS) entry which is preliminary data.</text>
</comment>
<keyword evidence="2" id="KW-0413">Isomerase</keyword>
<dbReference type="InterPro" id="IPR015899">
    <property type="entry name" value="UDP-GalPyranose_mutase_C"/>
</dbReference>
<proteinExistence type="predicted"/>
<evidence type="ECO:0000313" key="2">
    <source>
        <dbReference type="EMBL" id="CYX72571.1"/>
    </source>
</evidence>
<name>A0AB33UFF8_STRSU</name>
<protein>
    <submittedName>
        <fullName evidence="2">UDP-galactopyranose mutase</fullName>
        <ecNumber evidence="2">5.4.99.9</ecNumber>
    </submittedName>
</protein>
<dbReference type="EC" id="5.4.99.9" evidence="2"/>
<evidence type="ECO:0000259" key="1">
    <source>
        <dbReference type="Pfam" id="PF03275"/>
    </source>
</evidence>
<dbReference type="Pfam" id="PF03275">
    <property type="entry name" value="GLF"/>
    <property type="match status" value="1"/>
</dbReference>
<dbReference type="Proteomes" id="UP000071601">
    <property type="component" value="Unassembled WGS sequence"/>
</dbReference>
<dbReference type="EMBL" id="FILR01000016">
    <property type="protein sequence ID" value="CYX72571.1"/>
    <property type="molecule type" value="Genomic_DNA"/>
</dbReference>
<feature type="domain" description="UDP-galactopyranose mutase C-terminal" evidence="1">
    <location>
        <begin position="11"/>
        <end position="53"/>
    </location>
</feature>
<sequence>MNSLITNLVNWSYRSLRFETEVLDMENYQGNAVVNYTDSETPYTRIIEHKHFEYR</sequence>
<dbReference type="AlphaFoldDB" id="A0AB33UFF8"/>
<gene>
    <name evidence="2" type="primary">glf_2</name>
    <name evidence="2" type="ORF">ERS132525_01571</name>
</gene>